<sequence length="477" mass="46074">MAANGSLNESISVTGSGASIKSVTGSEANETLPPGDYEIAVRSEQGIATTSDDANVTLARRSTNGLTTYTGTEANQSEFESAAAVRDAIENRTLSRSERVAANDTVVYAVNATGLTGLSAARNATPETGAELDRLEGLAFGVRSAGDGDELTTSDALGETPRDATVHVDETGLYVVADGDDALPTNGGPEPGEEFTAEFRVTDDHLREAASDPPDGHRVTSMVTFDGAGRDGSTSDDPEQIGSGDPTGNGSSRADGSTGSGAGAGSEGEADGGTEGGADGGAGGGTGGSTEGGAGGGTGGEAGGIESGTGGGTGGGAGNSPSPDQAGGGPQGAPNADGAPGADENADGTDPFRGDGFGPPPSAERRTPLLDGPVAVSAPAAAEGEGPGAADASQGEASSIDGEAAGASDDETGTASGETDGAESSATGAGDAERATPTYENAPVRATAEDVPGFGPLQSLAALAAALLTAARGRRPR</sequence>
<comment type="caution">
    <text evidence="2">The sequence shown here is derived from an EMBL/GenBank/DDBJ whole genome shotgun (WGS) entry which is preliminary data.</text>
</comment>
<dbReference type="AlphaFoldDB" id="M0NR96"/>
<reference evidence="2 3" key="1">
    <citation type="journal article" date="2014" name="PLoS Genet.">
        <title>Phylogenetically driven sequencing of extremely halophilic archaea reveals strategies for static and dynamic osmo-response.</title>
        <authorList>
            <person name="Becker E.A."/>
            <person name="Seitzer P.M."/>
            <person name="Tritt A."/>
            <person name="Larsen D."/>
            <person name="Krusor M."/>
            <person name="Yao A.I."/>
            <person name="Wu D."/>
            <person name="Madern D."/>
            <person name="Eisen J.A."/>
            <person name="Darling A.E."/>
            <person name="Facciotti M.T."/>
        </authorList>
    </citation>
    <scope>NUCLEOTIDE SEQUENCE [LARGE SCALE GENOMIC DNA]</scope>
    <source>
        <strain evidence="2 3">JCM 14978</strain>
    </source>
</reference>
<feature type="compositionally biased region" description="Low complexity" evidence="1">
    <location>
        <begin position="332"/>
        <end position="342"/>
    </location>
</feature>
<dbReference type="PATRIC" id="fig|1230456.3.peg.2640"/>
<protein>
    <recommendedName>
        <fullName evidence="4">PGF-CTERM sorting domain-containing protein</fullName>
    </recommendedName>
</protein>
<dbReference type="Proteomes" id="UP000011546">
    <property type="component" value="Unassembled WGS sequence"/>
</dbReference>
<evidence type="ECO:0000313" key="2">
    <source>
        <dbReference type="EMBL" id="EMA60291.1"/>
    </source>
</evidence>
<evidence type="ECO:0000313" key="3">
    <source>
        <dbReference type="Proteomes" id="UP000011546"/>
    </source>
</evidence>
<evidence type="ECO:0000256" key="1">
    <source>
        <dbReference type="SAM" id="MobiDB-lite"/>
    </source>
</evidence>
<gene>
    <name evidence="2" type="ORF">C468_13281</name>
</gene>
<feature type="compositionally biased region" description="Polar residues" evidence="1">
    <location>
        <begin position="413"/>
        <end position="427"/>
    </location>
</feature>
<evidence type="ECO:0008006" key="4">
    <source>
        <dbReference type="Google" id="ProtNLM"/>
    </source>
</evidence>
<keyword evidence="3" id="KW-1185">Reference proteome</keyword>
<name>M0NR96_9EURY</name>
<organism evidence="2 3">
    <name type="scientific">Halorubrum kocurii JCM 14978</name>
    <dbReference type="NCBI Taxonomy" id="1230456"/>
    <lineage>
        <taxon>Archaea</taxon>
        <taxon>Methanobacteriati</taxon>
        <taxon>Methanobacteriota</taxon>
        <taxon>Stenosarchaea group</taxon>
        <taxon>Halobacteria</taxon>
        <taxon>Halobacteriales</taxon>
        <taxon>Haloferacaceae</taxon>
        <taxon>Halorubrum</taxon>
    </lineage>
</organism>
<feature type="compositionally biased region" description="Basic and acidic residues" evidence="1">
    <location>
        <begin position="207"/>
        <end position="218"/>
    </location>
</feature>
<feature type="compositionally biased region" description="Low complexity" evidence="1">
    <location>
        <begin position="371"/>
        <end position="393"/>
    </location>
</feature>
<feature type="region of interest" description="Disordered" evidence="1">
    <location>
        <begin position="207"/>
        <end position="450"/>
    </location>
</feature>
<proteinExistence type="predicted"/>
<feature type="compositionally biased region" description="Polar residues" evidence="1">
    <location>
        <begin position="1"/>
        <end position="29"/>
    </location>
</feature>
<feature type="region of interest" description="Disordered" evidence="1">
    <location>
        <begin position="1"/>
        <end position="35"/>
    </location>
</feature>
<dbReference type="EMBL" id="AOJH01000081">
    <property type="protein sequence ID" value="EMA60291.1"/>
    <property type="molecule type" value="Genomic_DNA"/>
</dbReference>
<accession>M0NR96</accession>
<feature type="compositionally biased region" description="Gly residues" evidence="1">
    <location>
        <begin position="258"/>
        <end position="318"/>
    </location>
</feature>